<keyword evidence="1 6" id="KW-0413">Isomerase</keyword>
<keyword evidence="2" id="KW-0456">Lyase</keyword>
<evidence type="ECO:0000313" key="7">
    <source>
        <dbReference type="Proteomes" id="UP000252204"/>
    </source>
</evidence>
<evidence type="ECO:0000256" key="4">
    <source>
        <dbReference type="RuleBase" id="RU003707"/>
    </source>
</evidence>
<dbReference type="InterPro" id="IPR001753">
    <property type="entry name" value="Enoyl-CoA_hydra/iso"/>
</dbReference>
<dbReference type="Gene3D" id="3.90.226.10">
    <property type="entry name" value="2-enoyl-CoA Hydratase, Chain A, domain 1"/>
    <property type="match status" value="1"/>
</dbReference>
<evidence type="ECO:0000256" key="2">
    <source>
        <dbReference type="ARBA" id="ARBA00023239"/>
    </source>
</evidence>
<dbReference type="InterPro" id="IPR029045">
    <property type="entry name" value="ClpP/crotonase-like_dom_sf"/>
</dbReference>
<keyword evidence="3" id="KW-0511">Multifunctional enzyme</keyword>
<dbReference type="RefSeq" id="WP_113270678.1">
    <property type="nucleotide sequence ID" value="NZ_QNTU01000012.1"/>
</dbReference>
<dbReference type="GO" id="GO:0016829">
    <property type="term" value="F:lyase activity"/>
    <property type="evidence" value="ECO:0007669"/>
    <property type="project" value="UniProtKB-KW"/>
</dbReference>
<dbReference type="CDD" id="cd06558">
    <property type="entry name" value="crotonase-like"/>
    <property type="match status" value="1"/>
</dbReference>
<comment type="similarity">
    <text evidence="4">Belongs to the enoyl-CoA hydratase/isomerase family.</text>
</comment>
<dbReference type="PROSITE" id="PS00166">
    <property type="entry name" value="ENOYL_COA_HYDRATASE"/>
    <property type="match status" value="1"/>
</dbReference>
<evidence type="ECO:0000256" key="1">
    <source>
        <dbReference type="ARBA" id="ARBA00023235"/>
    </source>
</evidence>
<name>A0A365TK85_9GAMM</name>
<comment type="caution">
    <text evidence="6">The sequence shown here is derived from an EMBL/GenBank/DDBJ whole genome shotgun (WGS) entry which is preliminary data.</text>
</comment>
<dbReference type="PANTHER" id="PTHR23309">
    <property type="entry name" value="3-HYDROXYACYL-COA DEHYROGENASE"/>
    <property type="match status" value="1"/>
</dbReference>
<dbReference type="GO" id="GO:0016853">
    <property type="term" value="F:isomerase activity"/>
    <property type="evidence" value="ECO:0007669"/>
    <property type="project" value="UniProtKB-KW"/>
</dbReference>
<feature type="region of interest" description="Disordered" evidence="5">
    <location>
        <begin position="457"/>
        <end position="479"/>
    </location>
</feature>
<gene>
    <name evidence="6" type="ORF">DQ400_16005</name>
</gene>
<dbReference type="InterPro" id="IPR018376">
    <property type="entry name" value="Enoyl-CoA_hyd/isom_CS"/>
</dbReference>
<dbReference type="Pfam" id="PF00378">
    <property type="entry name" value="ECH_1"/>
    <property type="match status" value="1"/>
</dbReference>
<dbReference type="SUPFAM" id="SSF52096">
    <property type="entry name" value="ClpP/crotonase"/>
    <property type="match status" value="1"/>
</dbReference>
<dbReference type="Proteomes" id="UP000252204">
    <property type="component" value="Unassembled WGS sequence"/>
</dbReference>
<dbReference type="AlphaFoldDB" id="A0A365TK85"/>
<organism evidence="6 7">
    <name type="scientific">Vreelandella sulfidaeris</name>
    <dbReference type="NCBI Taxonomy" id="115553"/>
    <lineage>
        <taxon>Bacteria</taxon>
        <taxon>Pseudomonadati</taxon>
        <taxon>Pseudomonadota</taxon>
        <taxon>Gammaproteobacteria</taxon>
        <taxon>Oceanospirillales</taxon>
        <taxon>Halomonadaceae</taxon>
        <taxon>Vreelandella</taxon>
    </lineage>
</organism>
<reference evidence="7" key="1">
    <citation type="submission" date="2018-06" db="EMBL/GenBank/DDBJ databases">
        <title>Whole genome sequencing of four bacterial strains from South Shetland trench revealing bio-synthetic gene clusters.</title>
        <authorList>
            <person name="Abdel-Mageed W.M."/>
            <person name="Lehri B."/>
            <person name="Jarmusch S."/>
            <person name="Miranda K."/>
            <person name="Goodfellow M."/>
            <person name="Jaspars M."/>
            <person name="Karlyshev A.V."/>
        </authorList>
    </citation>
    <scope>NUCLEOTIDE SEQUENCE [LARGE SCALE GENOMIC DNA]</scope>
    <source>
        <strain evidence="7">SST4</strain>
    </source>
</reference>
<proteinExistence type="inferred from homology"/>
<keyword evidence="7" id="KW-1185">Reference proteome</keyword>
<evidence type="ECO:0000313" key="6">
    <source>
        <dbReference type="EMBL" id="RBI65963.1"/>
    </source>
</evidence>
<evidence type="ECO:0000256" key="5">
    <source>
        <dbReference type="SAM" id="MobiDB-lite"/>
    </source>
</evidence>
<protein>
    <submittedName>
        <fullName evidence="6">Enoyl-CoA hydratase/isomerase family protein</fullName>
    </submittedName>
</protein>
<dbReference type="OrthoDB" id="5389341at2"/>
<sequence length="479" mass="50641">MSVHYQRHGEVGVISIANPPVNALGQAVRSGLVSALEEGLADQQAKALVVMAEGRTFIAGADIREFGKPPQAPLLPDVISQLEACSKPLIASLHGTALGGGLEVALGCHYRVALAGTRVGLPEVKLGLLPGAGGTQRLPRLVGVERALEIITSGRFVEADEALEIGIIDAISDEQTPLEAGLAAAQAVIAGQQQARITGQLPAPESNPQAIAAMQEQLETNAPELFSPFRIVEAIEACTTAASLKEGLRRERELFLACMDSPQRAGLIHLFFAARNPHVVPGVDNAEPFKNIALIGEHPLFDKWQHAAQRAELTLTQTPDANTELCLLAPGEDASASPSQAMTVALQTLTESPPTTPLSLVLAERGPFHELVNHSVSATDQQRVALTLKALRANVVVSKSHSVLDTLYNAAEQASANDVQSALEQASLTLVQQGVCYRESDIDLLAVEALGYPRHLGGPHRQATLSSTHETTPSKDAHS</sequence>
<dbReference type="EMBL" id="QNTU01000012">
    <property type="protein sequence ID" value="RBI65963.1"/>
    <property type="molecule type" value="Genomic_DNA"/>
</dbReference>
<evidence type="ECO:0000256" key="3">
    <source>
        <dbReference type="ARBA" id="ARBA00023268"/>
    </source>
</evidence>
<accession>A0A365TK85</accession>